<dbReference type="Proteomes" id="UP000019402">
    <property type="component" value="Unassembled WGS sequence"/>
</dbReference>
<sequence length="196" mass="21088">MIDPKAEKYFHESPFIYAGNNPILFVDPNGEEKYKLQGHLKFNSGFVGIGIKALGIKYSFQGAKEYEVSINISFDAVTKEFTIGGAGLQREKGGDELTAGGVVGGGETTEKETGGEVKIGFNFKEGEFVSDADKIEDEDFKDVGEGTVGIYTGTEKEGEGYKAALGLNPEVNAFYGAGIGINLSVQESTEEEKKEE</sequence>
<reference evidence="1 2" key="1">
    <citation type="journal article" date="2014" name="Genome Announc.">
        <title>Draft Genome Sequence of Cytophaga fermentans JCM 21142T, a Facultative Anaerobe Isolated from Marine Mud.</title>
        <authorList>
            <person name="Starns D."/>
            <person name="Oshima K."/>
            <person name="Suda W."/>
            <person name="Iino T."/>
            <person name="Yuki M."/>
            <person name="Inoue J."/>
            <person name="Kitamura K."/>
            <person name="Iida T."/>
            <person name="Darby A."/>
            <person name="Hattori M."/>
            <person name="Ohkuma M."/>
        </authorList>
    </citation>
    <scope>NUCLEOTIDE SEQUENCE [LARGE SCALE GENOMIC DNA]</scope>
    <source>
        <strain evidence="1 2">JCM 21142</strain>
    </source>
</reference>
<keyword evidence="2" id="KW-1185">Reference proteome</keyword>
<gene>
    <name evidence="1" type="ORF">JCM21142_134743</name>
</gene>
<protein>
    <recommendedName>
        <fullName evidence="3">RHS repeat-associated core domain protein</fullName>
    </recommendedName>
</protein>
<dbReference type="STRING" id="869213.GCA_000517085_03483"/>
<comment type="caution">
    <text evidence="1">The sequence shown here is derived from an EMBL/GenBank/DDBJ whole genome shotgun (WGS) entry which is preliminary data.</text>
</comment>
<dbReference type="AlphaFoldDB" id="W7YET1"/>
<name>W7YET1_9BACT</name>
<proteinExistence type="predicted"/>
<accession>W7YET1</accession>
<organism evidence="1 2">
    <name type="scientific">Saccharicrinis fermentans DSM 9555 = JCM 21142</name>
    <dbReference type="NCBI Taxonomy" id="869213"/>
    <lineage>
        <taxon>Bacteria</taxon>
        <taxon>Pseudomonadati</taxon>
        <taxon>Bacteroidota</taxon>
        <taxon>Bacteroidia</taxon>
        <taxon>Marinilabiliales</taxon>
        <taxon>Marinilabiliaceae</taxon>
        <taxon>Saccharicrinis</taxon>
    </lineage>
</organism>
<dbReference type="EMBL" id="BAMD01000189">
    <property type="protein sequence ID" value="GAF05978.1"/>
    <property type="molecule type" value="Genomic_DNA"/>
</dbReference>
<evidence type="ECO:0008006" key="3">
    <source>
        <dbReference type="Google" id="ProtNLM"/>
    </source>
</evidence>
<evidence type="ECO:0000313" key="1">
    <source>
        <dbReference type="EMBL" id="GAF05978.1"/>
    </source>
</evidence>
<evidence type="ECO:0000313" key="2">
    <source>
        <dbReference type="Proteomes" id="UP000019402"/>
    </source>
</evidence>